<name>A0A9D2E893_9BACE</name>
<dbReference type="EMBL" id="DXBX01000026">
    <property type="protein sequence ID" value="HIZ32626.1"/>
    <property type="molecule type" value="Genomic_DNA"/>
</dbReference>
<gene>
    <name evidence="1" type="ORF">H9814_03625</name>
</gene>
<comment type="caution">
    <text evidence="1">The sequence shown here is derived from an EMBL/GenBank/DDBJ whole genome shotgun (WGS) entry which is preliminary data.</text>
</comment>
<reference evidence="1" key="1">
    <citation type="journal article" date="2021" name="PeerJ">
        <title>Extensive microbial diversity within the chicken gut microbiome revealed by metagenomics and culture.</title>
        <authorList>
            <person name="Gilroy R."/>
            <person name="Ravi A."/>
            <person name="Getino M."/>
            <person name="Pursley I."/>
            <person name="Horton D.L."/>
            <person name="Alikhan N.F."/>
            <person name="Baker D."/>
            <person name="Gharbi K."/>
            <person name="Hall N."/>
            <person name="Watson M."/>
            <person name="Adriaenssens E.M."/>
            <person name="Foster-Nyarko E."/>
            <person name="Jarju S."/>
            <person name="Secka A."/>
            <person name="Antonio M."/>
            <person name="Oren A."/>
            <person name="Chaudhuri R.R."/>
            <person name="La Ragione R."/>
            <person name="Hildebrand F."/>
            <person name="Pallen M.J."/>
        </authorList>
    </citation>
    <scope>NUCLEOTIDE SEQUENCE</scope>
    <source>
        <strain evidence="1">ChiHjej9B8-1298</strain>
    </source>
</reference>
<sequence length="130" mass="14877">MSKAKIISVEQTEKAGLFTICFENCTESELEKFILKFKDDAFLQRDLQIILAALQRMLRTSGFLERYFRPEGKIKDNVCALPITSGKLRLYCLRLSESVMIVGNGGQKKHQNLSRERRIARVCHQPSKVG</sequence>
<organism evidence="1 2">
    <name type="scientific">Candidatus Bacteroides merdigallinarum</name>
    <dbReference type="NCBI Taxonomy" id="2838473"/>
    <lineage>
        <taxon>Bacteria</taxon>
        <taxon>Pseudomonadati</taxon>
        <taxon>Bacteroidota</taxon>
        <taxon>Bacteroidia</taxon>
        <taxon>Bacteroidales</taxon>
        <taxon>Bacteroidaceae</taxon>
        <taxon>Bacteroides</taxon>
    </lineage>
</organism>
<protein>
    <submittedName>
        <fullName evidence="1">Uncharacterized protein</fullName>
    </submittedName>
</protein>
<dbReference type="AlphaFoldDB" id="A0A9D2E893"/>
<evidence type="ECO:0000313" key="1">
    <source>
        <dbReference type="EMBL" id="HIZ32626.1"/>
    </source>
</evidence>
<reference evidence="1" key="2">
    <citation type="submission" date="2021-04" db="EMBL/GenBank/DDBJ databases">
        <authorList>
            <person name="Gilroy R."/>
        </authorList>
    </citation>
    <scope>NUCLEOTIDE SEQUENCE</scope>
    <source>
        <strain evidence="1">ChiHjej9B8-1298</strain>
    </source>
</reference>
<dbReference type="Proteomes" id="UP000824028">
    <property type="component" value="Unassembled WGS sequence"/>
</dbReference>
<proteinExistence type="predicted"/>
<accession>A0A9D2E893</accession>
<evidence type="ECO:0000313" key="2">
    <source>
        <dbReference type="Proteomes" id="UP000824028"/>
    </source>
</evidence>